<accession>A0A9P5MWM8</accession>
<dbReference type="EMBL" id="WHVB01000007">
    <property type="protein sequence ID" value="KAF8480734.1"/>
    <property type="molecule type" value="Genomic_DNA"/>
</dbReference>
<gene>
    <name evidence="2" type="ORF">DFH94DRAFT_681414</name>
</gene>
<evidence type="ECO:0000256" key="1">
    <source>
        <dbReference type="SAM" id="MobiDB-lite"/>
    </source>
</evidence>
<evidence type="ECO:0000313" key="3">
    <source>
        <dbReference type="Proteomes" id="UP000759537"/>
    </source>
</evidence>
<dbReference type="AlphaFoldDB" id="A0A9P5MWM8"/>
<reference evidence="2" key="2">
    <citation type="journal article" date="2020" name="Nat. Commun.">
        <title>Large-scale genome sequencing of mycorrhizal fungi provides insights into the early evolution of symbiotic traits.</title>
        <authorList>
            <person name="Miyauchi S."/>
            <person name="Kiss E."/>
            <person name="Kuo A."/>
            <person name="Drula E."/>
            <person name="Kohler A."/>
            <person name="Sanchez-Garcia M."/>
            <person name="Morin E."/>
            <person name="Andreopoulos B."/>
            <person name="Barry K.W."/>
            <person name="Bonito G."/>
            <person name="Buee M."/>
            <person name="Carver A."/>
            <person name="Chen C."/>
            <person name="Cichocki N."/>
            <person name="Clum A."/>
            <person name="Culley D."/>
            <person name="Crous P.W."/>
            <person name="Fauchery L."/>
            <person name="Girlanda M."/>
            <person name="Hayes R.D."/>
            <person name="Keri Z."/>
            <person name="LaButti K."/>
            <person name="Lipzen A."/>
            <person name="Lombard V."/>
            <person name="Magnuson J."/>
            <person name="Maillard F."/>
            <person name="Murat C."/>
            <person name="Nolan M."/>
            <person name="Ohm R.A."/>
            <person name="Pangilinan J."/>
            <person name="Pereira M.F."/>
            <person name="Perotto S."/>
            <person name="Peter M."/>
            <person name="Pfister S."/>
            <person name="Riley R."/>
            <person name="Sitrit Y."/>
            <person name="Stielow J.B."/>
            <person name="Szollosi G."/>
            <person name="Zifcakova L."/>
            <person name="Stursova M."/>
            <person name="Spatafora J.W."/>
            <person name="Tedersoo L."/>
            <person name="Vaario L.M."/>
            <person name="Yamada A."/>
            <person name="Yan M."/>
            <person name="Wang P."/>
            <person name="Xu J."/>
            <person name="Bruns T."/>
            <person name="Baldrian P."/>
            <person name="Vilgalys R."/>
            <person name="Dunand C."/>
            <person name="Henrissat B."/>
            <person name="Grigoriev I.V."/>
            <person name="Hibbett D."/>
            <person name="Nagy L.G."/>
            <person name="Martin F.M."/>
        </authorList>
    </citation>
    <scope>NUCLEOTIDE SEQUENCE</scope>
    <source>
        <strain evidence="2">Prilba</strain>
    </source>
</reference>
<dbReference type="Proteomes" id="UP000759537">
    <property type="component" value="Unassembled WGS sequence"/>
</dbReference>
<proteinExistence type="predicted"/>
<feature type="compositionally biased region" description="Basic and acidic residues" evidence="1">
    <location>
        <begin position="46"/>
        <end position="55"/>
    </location>
</feature>
<name>A0A9P5MWM8_9AGAM</name>
<evidence type="ECO:0000313" key="2">
    <source>
        <dbReference type="EMBL" id="KAF8480734.1"/>
    </source>
</evidence>
<protein>
    <submittedName>
        <fullName evidence="2">Uncharacterized protein</fullName>
    </submittedName>
</protein>
<sequence length="133" mass="14832">MTRVAWGKMKRGVTVWAVLKTVAGQQGSEWGSSRFGDPPMKNKLGTGERGKVERGAMRPPSLGWAWKRLLYPFHSKTFDAIKGNLVHITSLVKHILTVRVRACMGKGINARESAVVAAYCRWRIKTRGESILP</sequence>
<feature type="region of interest" description="Disordered" evidence="1">
    <location>
        <begin position="29"/>
        <end position="55"/>
    </location>
</feature>
<reference evidence="2" key="1">
    <citation type="submission" date="2019-10" db="EMBL/GenBank/DDBJ databases">
        <authorList>
            <consortium name="DOE Joint Genome Institute"/>
            <person name="Kuo A."/>
            <person name="Miyauchi S."/>
            <person name="Kiss E."/>
            <person name="Drula E."/>
            <person name="Kohler A."/>
            <person name="Sanchez-Garcia M."/>
            <person name="Andreopoulos B."/>
            <person name="Barry K.W."/>
            <person name="Bonito G."/>
            <person name="Buee M."/>
            <person name="Carver A."/>
            <person name="Chen C."/>
            <person name="Cichocki N."/>
            <person name="Clum A."/>
            <person name="Culley D."/>
            <person name="Crous P.W."/>
            <person name="Fauchery L."/>
            <person name="Girlanda M."/>
            <person name="Hayes R."/>
            <person name="Keri Z."/>
            <person name="LaButti K."/>
            <person name="Lipzen A."/>
            <person name="Lombard V."/>
            <person name="Magnuson J."/>
            <person name="Maillard F."/>
            <person name="Morin E."/>
            <person name="Murat C."/>
            <person name="Nolan M."/>
            <person name="Ohm R."/>
            <person name="Pangilinan J."/>
            <person name="Pereira M."/>
            <person name="Perotto S."/>
            <person name="Peter M."/>
            <person name="Riley R."/>
            <person name="Sitrit Y."/>
            <person name="Stielow B."/>
            <person name="Szollosi G."/>
            <person name="Zifcakova L."/>
            <person name="Stursova M."/>
            <person name="Spatafora J.W."/>
            <person name="Tedersoo L."/>
            <person name="Vaario L.-M."/>
            <person name="Yamada A."/>
            <person name="Yan M."/>
            <person name="Wang P."/>
            <person name="Xu J."/>
            <person name="Bruns T."/>
            <person name="Baldrian P."/>
            <person name="Vilgalys R."/>
            <person name="Henrissat B."/>
            <person name="Grigoriev I.V."/>
            <person name="Hibbett D."/>
            <person name="Nagy L.G."/>
            <person name="Martin F.M."/>
        </authorList>
    </citation>
    <scope>NUCLEOTIDE SEQUENCE</scope>
    <source>
        <strain evidence="2">Prilba</strain>
    </source>
</reference>
<organism evidence="2 3">
    <name type="scientific">Russula ochroleuca</name>
    <dbReference type="NCBI Taxonomy" id="152965"/>
    <lineage>
        <taxon>Eukaryota</taxon>
        <taxon>Fungi</taxon>
        <taxon>Dikarya</taxon>
        <taxon>Basidiomycota</taxon>
        <taxon>Agaricomycotina</taxon>
        <taxon>Agaricomycetes</taxon>
        <taxon>Russulales</taxon>
        <taxon>Russulaceae</taxon>
        <taxon>Russula</taxon>
    </lineage>
</organism>
<comment type="caution">
    <text evidence="2">The sequence shown here is derived from an EMBL/GenBank/DDBJ whole genome shotgun (WGS) entry which is preliminary data.</text>
</comment>
<keyword evidence="3" id="KW-1185">Reference proteome</keyword>